<evidence type="ECO:0000313" key="3">
    <source>
        <dbReference type="Proteomes" id="UP001295684"/>
    </source>
</evidence>
<reference evidence="2" key="1">
    <citation type="submission" date="2023-07" db="EMBL/GenBank/DDBJ databases">
        <authorList>
            <consortium name="AG Swart"/>
            <person name="Singh M."/>
            <person name="Singh A."/>
            <person name="Seah K."/>
            <person name="Emmerich C."/>
        </authorList>
    </citation>
    <scope>NUCLEOTIDE SEQUENCE</scope>
    <source>
        <strain evidence="2">DP1</strain>
    </source>
</reference>
<feature type="region of interest" description="Disordered" evidence="1">
    <location>
        <begin position="278"/>
        <end position="297"/>
    </location>
</feature>
<comment type="caution">
    <text evidence="2">The sequence shown here is derived from an EMBL/GenBank/DDBJ whole genome shotgun (WGS) entry which is preliminary data.</text>
</comment>
<feature type="compositionally biased region" description="Basic and acidic residues" evidence="1">
    <location>
        <begin position="120"/>
        <end position="145"/>
    </location>
</feature>
<feature type="compositionally biased region" description="Basic and acidic residues" evidence="1">
    <location>
        <begin position="466"/>
        <end position="476"/>
    </location>
</feature>
<sequence length="673" mass="77828">MASRRRCRCFDHWCCCCCQAICDFTFMLWEYIYYVLCCCTNPKPEEGEEESNSEESKLLNGNDSGIKRKNSCHYSDEESHIPEYRQDLANSSGQNNIRKRKIDNKQPEKQAAAPPGRTNLNEKKKKEEEKSKKNEEEQKSKEEKTASQNEKMNSLIQEITKLDPEYNQNPKITNFYSITDPNQRKEILSEATKTLKSYLTQKQALIAEYKTLVPTYSSLSSKPLSTIDHFSTKPLKEMAQEVTDWQTELTRLQEILNERQHELTVICRDIREMKRLMEREDHEEDHEEENEGESGDMKWDGTVEEIKREIKRKYVELEKEVEKVIIKTRPASIEEITDKLEIFTLKDPQSHAPLLPLSNTIARLKACMDTLTESATELMEEDSKSEVANQILVLTEGPFCCTVLKNFDPACEDWVIKVEGQHSLRQHRVLHDHLEQVPEAVIKLLEVTGLKEKSNLNQSNEDEKEIDSKEESKEETKEDIDEDKEEVKEENKEEAKEGSKEDMKHVESSCYKSIKPFEITFENFDFSNNYECLIELLKTSIQTQLLKLVFVECSLPEILEESVKHLEFITPDNKMRPLYGISFDACTFPNPPELKDPSILEKDPQNIDKADQIGLLLNIEGLPSAKYLGEPPSEINGGISSIALKNNGFTEVEMAKLKVYLCYAEHLIIYEQE</sequence>
<organism evidence="2 3">
    <name type="scientific">Euplotes crassus</name>
    <dbReference type="NCBI Taxonomy" id="5936"/>
    <lineage>
        <taxon>Eukaryota</taxon>
        <taxon>Sar</taxon>
        <taxon>Alveolata</taxon>
        <taxon>Ciliophora</taxon>
        <taxon>Intramacronucleata</taxon>
        <taxon>Spirotrichea</taxon>
        <taxon>Hypotrichia</taxon>
        <taxon>Euplotida</taxon>
        <taxon>Euplotidae</taxon>
        <taxon>Moneuplotes</taxon>
    </lineage>
</organism>
<dbReference type="EMBL" id="CAMPGE010022559">
    <property type="protein sequence ID" value="CAI2380596.1"/>
    <property type="molecule type" value="Genomic_DNA"/>
</dbReference>
<dbReference type="Proteomes" id="UP001295684">
    <property type="component" value="Unassembled WGS sequence"/>
</dbReference>
<accession>A0AAD1XXW2</accession>
<name>A0AAD1XXW2_EUPCR</name>
<feature type="compositionally biased region" description="Acidic residues" evidence="1">
    <location>
        <begin position="281"/>
        <end position="294"/>
    </location>
</feature>
<feature type="region of interest" description="Disordered" evidence="1">
    <location>
        <begin position="455"/>
        <end position="502"/>
    </location>
</feature>
<protein>
    <submittedName>
        <fullName evidence="2">Uncharacterized protein</fullName>
    </submittedName>
</protein>
<dbReference type="AlphaFoldDB" id="A0AAD1XXW2"/>
<feature type="region of interest" description="Disordered" evidence="1">
    <location>
        <begin position="45"/>
        <end position="74"/>
    </location>
</feature>
<keyword evidence="3" id="KW-1185">Reference proteome</keyword>
<evidence type="ECO:0000313" key="2">
    <source>
        <dbReference type="EMBL" id="CAI2380596.1"/>
    </source>
</evidence>
<proteinExistence type="predicted"/>
<evidence type="ECO:0000256" key="1">
    <source>
        <dbReference type="SAM" id="MobiDB-lite"/>
    </source>
</evidence>
<feature type="region of interest" description="Disordered" evidence="1">
    <location>
        <begin position="86"/>
        <end position="151"/>
    </location>
</feature>
<feature type="compositionally biased region" description="Basic and acidic residues" evidence="1">
    <location>
        <begin position="485"/>
        <end position="502"/>
    </location>
</feature>
<gene>
    <name evidence="2" type="ORF">ECRASSUSDP1_LOCUS22032</name>
</gene>